<dbReference type="EMBL" id="FOIM01000052">
    <property type="protein sequence ID" value="SEU19891.1"/>
    <property type="molecule type" value="Genomic_DNA"/>
</dbReference>
<feature type="chain" id="PRO_5039714703" evidence="1">
    <location>
        <begin position="22"/>
        <end position="143"/>
    </location>
</feature>
<proteinExistence type="predicted"/>
<accession>A0A1I0K876</accession>
<gene>
    <name evidence="3" type="ORF">SAMN05216313_15214</name>
</gene>
<dbReference type="Pfam" id="PF14343">
    <property type="entry name" value="PrcB_C"/>
    <property type="match status" value="1"/>
</dbReference>
<dbReference type="InterPro" id="IPR025748">
    <property type="entry name" value="PrcB_C_dom"/>
</dbReference>
<sequence>MKNGWMGKMLRAALVFTCAAALVGLCGCSASKDDGKKVKDLEFAVVGEPEIPQELKQIIAQKQTAPFKLTYSDDKNLYIAVGYGEQATGGYSISVNELYLTENSIVIDTELKGPEKGENPGADKSYPYIVVRTEYLENPVVFQ</sequence>
<dbReference type="RefSeq" id="WP_227170057.1">
    <property type="nucleotide sequence ID" value="NZ_CABJCG010000029.1"/>
</dbReference>
<evidence type="ECO:0000313" key="4">
    <source>
        <dbReference type="Proteomes" id="UP000198508"/>
    </source>
</evidence>
<keyword evidence="1" id="KW-0732">Signal</keyword>
<feature type="domain" description="PrcB C-terminal" evidence="2">
    <location>
        <begin position="77"/>
        <end position="134"/>
    </location>
</feature>
<name>A0A1I0K876_9FIRM</name>
<protein>
    <submittedName>
        <fullName evidence="3">PrcB C-terminal</fullName>
    </submittedName>
</protein>
<dbReference type="AlphaFoldDB" id="A0A1I0K876"/>
<evidence type="ECO:0000256" key="1">
    <source>
        <dbReference type="SAM" id="SignalP"/>
    </source>
</evidence>
<evidence type="ECO:0000259" key="2">
    <source>
        <dbReference type="Pfam" id="PF14343"/>
    </source>
</evidence>
<dbReference type="GeneID" id="93280214"/>
<dbReference type="STRING" id="460384.SAMN05216313_15214"/>
<feature type="signal peptide" evidence="1">
    <location>
        <begin position="1"/>
        <end position="21"/>
    </location>
</feature>
<dbReference type="PROSITE" id="PS51257">
    <property type="entry name" value="PROKAR_LIPOPROTEIN"/>
    <property type="match status" value="1"/>
</dbReference>
<evidence type="ECO:0000313" key="3">
    <source>
        <dbReference type="EMBL" id="SEU19891.1"/>
    </source>
</evidence>
<keyword evidence="4" id="KW-1185">Reference proteome</keyword>
<organism evidence="3 4">
    <name type="scientific">Enterocloster lavalensis</name>
    <dbReference type="NCBI Taxonomy" id="460384"/>
    <lineage>
        <taxon>Bacteria</taxon>
        <taxon>Bacillati</taxon>
        <taxon>Bacillota</taxon>
        <taxon>Clostridia</taxon>
        <taxon>Lachnospirales</taxon>
        <taxon>Lachnospiraceae</taxon>
        <taxon>Enterocloster</taxon>
    </lineage>
</organism>
<dbReference type="Proteomes" id="UP000198508">
    <property type="component" value="Unassembled WGS sequence"/>
</dbReference>
<reference evidence="4" key="1">
    <citation type="submission" date="2016-10" db="EMBL/GenBank/DDBJ databases">
        <authorList>
            <person name="Varghese N."/>
            <person name="Submissions S."/>
        </authorList>
    </citation>
    <scope>NUCLEOTIDE SEQUENCE [LARGE SCALE GENOMIC DNA]</scope>
    <source>
        <strain evidence="4">NLAE-zl-G277</strain>
    </source>
</reference>